<sequence>MADRRLVRRLLFRTPGGAAAALSALVAPQSRSHSTRAASPAEGERGGAGRGGDRVRGDWLTLPPFDRAVVDGAALGRELSRGGSAEPGEAATMTALKWVLRCCPELPRSLVQKLFRLRQVRREFVEGGLSDVGTQTVDCRLKRVAAKDSINLGDRIYLPISVKELPSKKQECRCNSEEVNFVRGIVLHKDDAIIAVNKPPGMPVQGGVGISRSFDEVAITCLKYDHQENPRLVHRLDKDCSGILVMGRTQTSATFLHSLFREKTVGALNNDSASRKRLLQRKYWALVIGSPRRSKGVISAPLGKVLMDNGKSDRITIINGRQTIPSYHAITEYEVIESRHGYTWLQLSPLTGRKHQLRVHCAEALGTPIVGDYKYGWQAHRNFKNWQVSNSEESFSRKLKGRALPFGLDLDNGSISDERPRLHLHSNQVLLPNIALALQNMQLSSGYDLSELETLELVAPLPPYMQKSLDFLK</sequence>
<dbReference type="InterPro" id="IPR006145">
    <property type="entry name" value="PsdUridine_synth_RsuA/RluA"/>
</dbReference>
<dbReference type="KEGG" id="egr:104414608"/>
<comment type="similarity">
    <text evidence="2">Belongs to the pseudouridine synthase RluA family.</text>
</comment>
<evidence type="ECO:0000256" key="4">
    <source>
        <dbReference type="ARBA" id="ARBA00023235"/>
    </source>
</evidence>
<dbReference type="GO" id="GO:0005739">
    <property type="term" value="C:mitochondrion"/>
    <property type="evidence" value="ECO:0007669"/>
    <property type="project" value="UniProtKB-SubCell"/>
</dbReference>
<dbReference type="OrthoDB" id="428658at2759"/>
<evidence type="ECO:0000256" key="1">
    <source>
        <dbReference type="ARBA" id="ARBA00004173"/>
    </source>
</evidence>
<dbReference type="GO" id="GO:0009982">
    <property type="term" value="F:pseudouridine synthase activity"/>
    <property type="evidence" value="ECO:0000318"/>
    <property type="project" value="GO_Central"/>
</dbReference>
<dbReference type="EMBL" id="KK198760">
    <property type="protein sequence ID" value="KCW60478.1"/>
    <property type="molecule type" value="Genomic_DNA"/>
</dbReference>
<dbReference type="Gramene" id="KCW60478">
    <property type="protein sequence ID" value="KCW60478"/>
    <property type="gene ID" value="EUGRSUZ_H03207"/>
</dbReference>
<reference evidence="7" key="1">
    <citation type="submission" date="2013-07" db="EMBL/GenBank/DDBJ databases">
        <title>The genome of Eucalyptus grandis.</title>
        <authorList>
            <person name="Schmutz J."/>
            <person name="Hayes R."/>
            <person name="Myburg A."/>
            <person name="Tuskan G."/>
            <person name="Grattapaglia D."/>
            <person name="Rokhsar D.S."/>
        </authorList>
    </citation>
    <scope>NUCLEOTIDE SEQUENCE</scope>
    <source>
        <tissue evidence="7">Leaf extractions</tissue>
    </source>
</reference>
<dbReference type="GO" id="GO:0003723">
    <property type="term" value="F:RNA binding"/>
    <property type="evidence" value="ECO:0007669"/>
    <property type="project" value="InterPro"/>
</dbReference>
<comment type="subcellular location">
    <subcellularLocation>
        <location evidence="1">Mitochondrion</location>
    </subcellularLocation>
</comment>
<dbReference type="PANTHER" id="PTHR21600:SF81">
    <property type="entry name" value="21S RRNA PSEUDOURIDINE(2819) SYNTHASE"/>
    <property type="match status" value="1"/>
</dbReference>
<evidence type="ECO:0000259" key="6">
    <source>
        <dbReference type="Pfam" id="PF00849"/>
    </source>
</evidence>
<evidence type="ECO:0000313" key="7">
    <source>
        <dbReference type="EMBL" id="KCW60478.1"/>
    </source>
</evidence>
<dbReference type="eggNOG" id="KOG1919">
    <property type="taxonomic scope" value="Eukaryota"/>
</dbReference>
<dbReference type="InterPro" id="IPR050188">
    <property type="entry name" value="RluA_PseudoU_synthase"/>
</dbReference>
<dbReference type="InParanoid" id="A0A059B2Z4"/>
<dbReference type="GO" id="GO:0000455">
    <property type="term" value="P:enzyme-directed rRNA pseudouridine synthesis"/>
    <property type="evidence" value="ECO:0000318"/>
    <property type="project" value="GO_Central"/>
</dbReference>
<feature type="region of interest" description="Disordered" evidence="5">
    <location>
        <begin position="29"/>
        <end position="55"/>
    </location>
</feature>
<dbReference type="FunCoup" id="A0A059B2Z4">
    <property type="interactions" value="2086"/>
</dbReference>
<dbReference type="STRING" id="71139.A0A059B2Z4"/>
<dbReference type="SUPFAM" id="SSF55120">
    <property type="entry name" value="Pseudouridine synthase"/>
    <property type="match status" value="1"/>
</dbReference>
<feature type="domain" description="Pseudouridine synthase RsuA/RluA-like" evidence="6">
    <location>
        <begin position="193"/>
        <end position="362"/>
    </location>
</feature>
<dbReference type="Pfam" id="PF00849">
    <property type="entry name" value="PseudoU_synth_2"/>
    <property type="match status" value="1"/>
</dbReference>
<organism evidence="7">
    <name type="scientific">Eucalyptus grandis</name>
    <name type="common">Flooded gum</name>
    <dbReference type="NCBI Taxonomy" id="71139"/>
    <lineage>
        <taxon>Eukaryota</taxon>
        <taxon>Viridiplantae</taxon>
        <taxon>Streptophyta</taxon>
        <taxon>Embryophyta</taxon>
        <taxon>Tracheophyta</taxon>
        <taxon>Spermatophyta</taxon>
        <taxon>Magnoliopsida</taxon>
        <taxon>eudicotyledons</taxon>
        <taxon>Gunneridae</taxon>
        <taxon>Pentapetalae</taxon>
        <taxon>rosids</taxon>
        <taxon>malvids</taxon>
        <taxon>Myrtales</taxon>
        <taxon>Myrtaceae</taxon>
        <taxon>Myrtoideae</taxon>
        <taxon>Eucalypteae</taxon>
        <taxon>Eucalyptus</taxon>
    </lineage>
</organism>
<keyword evidence="3" id="KW-0496">Mitochondrion</keyword>
<dbReference type="InterPro" id="IPR020103">
    <property type="entry name" value="PsdUridine_synth_cat_dom_sf"/>
</dbReference>
<dbReference type="AlphaFoldDB" id="A0A059B2Z4"/>
<evidence type="ECO:0000256" key="5">
    <source>
        <dbReference type="SAM" id="MobiDB-lite"/>
    </source>
</evidence>
<accession>A0A059B2Z4</accession>
<name>A0A059B2Z4_EUCGR</name>
<evidence type="ECO:0000256" key="3">
    <source>
        <dbReference type="ARBA" id="ARBA00023128"/>
    </source>
</evidence>
<dbReference type="OMA" id="GRQAHQK"/>
<dbReference type="PANTHER" id="PTHR21600">
    <property type="entry name" value="MITOCHONDRIAL RNA PSEUDOURIDINE SYNTHASE"/>
    <property type="match status" value="1"/>
</dbReference>
<keyword evidence="4" id="KW-0413">Isomerase</keyword>
<dbReference type="CDD" id="cd02869">
    <property type="entry name" value="PseudoU_synth_RluA_like"/>
    <property type="match status" value="1"/>
</dbReference>
<proteinExistence type="inferred from homology"/>
<dbReference type="Gene3D" id="3.30.2350.10">
    <property type="entry name" value="Pseudouridine synthase"/>
    <property type="match status" value="1"/>
</dbReference>
<feature type="compositionally biased region" description="Basic and acidic residues" evidence="5">
    <location>
        <begin position="42"/>
        <end position="55"/>
    </location>
</feature>
<protein>
    <recommendedName>
        <fullName evidence="6">Pseudouridine synthase RsuA/RluA-like domain-containing protein</fullName>
    </recommendedName>
</protein>
<gene>
    <name evidence="7" type="ORF">EUGRSUZ_H03207</name>
</gene>
<evidence type="ECO:0000256" key="2">
    <source>
        <dbReference type="ARBA" id="ARBA00010876"/>
    </source>
</evidence>